<accession>A0A0C3B6R9</accession>
<evidence type="ECO:0000256" key="4">
    <source>
        <dbReference type="ARBA" id="ARBA00022679"/>
    </source>
</evidence>
<evidence type="ECO:0000256" key="5">
    <source>
        <dbReference type="ARBA" id="ARBA00022691"/>
    </source>
</evidence>
<dbReference type="GO" id="GO:0032259">
    <property type="term" value="P:methylation"/>
    <property type="evidence" value="ECO:0007669"/>
    <property type="project" value="UniProtKB-KW"/>
</dbReference>
<dbReference type="Pfam" id="PF00856">
    <property type="entry name" value="SET"/>
    <property type="match status" value="1"/>
</dbReference>
<reference evidence="10" key="2">
    <citation type="submission" date="2015-01" db="EMBL/GenBank/DDBJ databases">
        <title>Evolutionary Origins and Diversification of the Mycorrhizal Mutualists.</title>
        <authorList>
            <consortium name="DOE Joint Genome Institute"/>
            <consortium name="Mycorrhizal Genomics Consortium"/>
            <person name="Kohler A."/>
            <person name="Kuo A."/>
            <person name="Nagy L.G."/>
            <person name="Floudas D."/>
            <person name="Copeland A."/>
            <person name="Barry K.W."/>
            <person name="Cichocki N."/>
            <person name="Veneault-Fourrey C."/>
            <person name="LaButti K."/>
            <person name="Lindquist E.A."/>
            <person name="Lipzen A."/>
            <person name="Lundell T."/>
            <person name="Morin E."/>
            <person name="Murat C."/>
            <person name="Riley R."/>
            <person name="Ohm R."/>
            <person name="Sun H."/>
            <person name="Tunlid A."/>
            <person name="Henrissat B."/>
            <person name="Grigoriev I.V."/>
            <person name="Hibbett D.S."/>
            <person name="Martin F."/>
        </authorList>
    </citation>
    <scope>NUCLEOTIDE SEQUENCE [LARGE SCALE GENOMIC DNA]</scope>
    <source>
        <strain evidence="10">F 1598</strain>
    </source>
</reference>
<dbReference type="Gene3D" id="2.170.270.10">
    <property type="entry name" value="SET domain"/>
    <property type="match status" value="1"/>
</dbReference>
<proteinExistence type="predicted"/>
<dbReference type="STRING" id="765440.A0A0C3B6R9"/>
<keyword evidence="6" id="KW-0479">Metal-binding</keyword>
<feature type="domain" description="SET" evidence="8">
    <location>
        <begin position="1"/>
        <end position="57"/>
    </location>
</feature>
<dbReference type="InParanoid" id="A0A0C3B6R9"/>
<dbReference type="GO" id="GO:0046872">
    <property type="term" value="F:metal ion binding"/>
    <property type="evidence" value="ECO:0007669"/>
    <property type="project" value="UniProtKB-KW"/>
</dbReference>
<dbReference type="PANTHER" id="PTHR46223">
    <property type="entry name" value="HISTONE-LYSINE N-METHYLTRANSFERASE SUV39H"/>
    <property type="match status" value="1"/>
</dbReference>
<evidence type="ECO:0000256" key="6">
    <source>
        <dbReference type="ARBA" id="ARBA00022723"/>
    </source>
</evidence>
<evidence type="ECO:0000256" key="7">
    <source>
        <dbReference type="ARBA" id="ARBA00022833"/>
    </source>
</evidence>
<dbReference type="SUPFAM" id="SSF82199">
    <property type="entry name" value="SET domain"/>
    <property type="match status" value="1"/>
</dbReference>
<evidence type="ECO:0000256" key="3">
    <source>
        <dbReference type="ARBA" id="ARBA00022603"/>
    </source>
</evidence>
<dbReference type="InterPro" id="IPR001214">
    <property type="entry name" value="SET_dom"/>
</dbReference>
<dbReference type="HOGENOM" id="CLU_2574701_0_0_1"/>
<evidence type="ECO:0000256" key="2">
    <source>
        <dbReference type="ARBA" id="ARBA00022454"/>
    </source>
</evidence>
<dbReference type="PANTHER" id="PTHR46223:SF3">
    <property type="entry name" value="HISTONE-LYSINE N-METHYLTRANSFERASE SET-23"/>
    <property type="match status" value="1"/>
</dbReference>
<dbReference type="OrthoDB" id="308383at2759"/>
<evidence type="ECO:0000313" key="10">
    <source>
        <dbReference type="Proteomes" id="UP000054166"/>
    </source>
</evidence>
<dbReference type="EMBL" id="KN832996">
    <property type="protein sequence ID" value="KIM81938.1"/>
    <property type="molecule type" value="Genomic_DNA"/>
</dbReference>
<comment type="subcellular location">
    <subcellularLocation>
        <location evidence="1">Chromosome</location>
    </subcellularLocation>
</comment>
<dbReference type="AlphaFoldDB" id="A0A0C3B6R9"/>
<reference evidence="9 10" key="1">
    <citation type="submission" date="2014-04" db="EMBL/GenBank/DDBJ databases">
        <authorList>
            <consortium name="DOE Joint Genome Institute"/>
            <person name="Kuo A."/>
            <person name="Tarkka M."/>
            <person name="Buscot F."/>
            <person name="Kohler A."/>
            <person name="Nagy L.G."/>
            <person name="Floudas D."/>
            <person name="Copeland A."/>
            <person name="Barry K.W."/>
            <person name="Cichocki N."/>
            <person name="Veneault-Fourrey C."/>
            <person name="LaButti K."/>
            <person name="Lindquist E.A."/>
            <person name="Lipzen A."/>
            <person name="Lundell T."/>
            <person name="Morin E."/>
            <person name="Murat C."/>
            <person name="Sun H."/>
            <person name="Tunlid A."/>
            <person name="Henrissat B."/>
            <person name="Grigoriev I.V."/>
            <person name="Hibbett D.S."/>
            <person name="Martin F."/>
            <person name="Nordberg H.P."/>
            <person name="Cantor M.N."/>
            <person name="Hua S.X."/>
        </authorList>
    </citation>
    <scope>NUCLEOTIDE SEQUENCE [LARGE SCALE GENOMIC DNA]</scope>
    <source>
        <strain evidence="9 10">F 1598</strain>
    </source>
</reference>
<keyword evidence="2" id="KW-0158">Chromosome</keyword>
<dbReference type="Proteomes" id="UP000054166">
    <property type="component" value="Unassembled WGS sequence"/>
</dbReference>
<keyword evidence="10" id="KW-1185">Reference proteome</keyword>
<evidence type="ECO:0000256" key="1">
    <source>
        <dbReference type="ARBA" id="ARBA00004286"/>
    </source>
</evidence>
<dbReference type="PROSITE" id="PS50280">
    <property type="entry name" value="SET"/>
    <property type="match status" value="1"/>
</dbReference>
<gene>
    <name evidence="9" type="ORF">PILCRDRAFT_786098</name>
</gene>
<dbReference type="InterPro" id="IPR046341">
    <property type="entry name" value="SET_dom_sf"/>
</dbReference>
<name>A0A0C3B6R9_PILCF</name>
<dbReference type="GO" id="GO:0005694">
    <property type="term" value="C:chromosome"/>
    <property type="evidence" value="ECO:0007669"/>
    <property type="project" value="UniProtKB-SubCell"/>
</dbReference>
<protein>
    <recommendedName>
        <fullName evidence="8">SET domain-containing protein</fullName>
    </recommendedName>
</protein>
<keyword evidence="3" id="KW-0489">Methyltransferase</keyword>
<keyword evidence="7" id="KW-0862">Zinc</keyword>
<sequence length="81" mass="9371">MPITLETQFTRFLNHSCEPNCMVTLCYINEGDKDKPLVTIFTQQDVEPWGELSFCYSGITDEDIAVSIIFVRALKLRYLTF</sequence>
<evidence type="ECO:0000313" key="9">
    <source>
        <dbReference type="EMBL" id="KIM81938.1"/>
    </source>
</evidence>
<dbReference type="InterPro" id="IPR050973">
    <property type="entry name" value="H3K9_Histone-Lys_N-MTase"/>
</dbReference>
<keyword evidence="4" id="KW-0808">Transferase</keyword>
<dbReference type="GO" id="GO:0008168">
    <property type="term" value="F:methyltransferase activity"/>
    <property type="evidence" value="ECO:0007669"/>
    <property type="project" value="UniProtKB-KW"/>
</dbReference>
<evidence type="ECO:0000259" key="8">
    <source>
        <dbReference type="PROSITE" id="PS50280"/>
    </source>
</evidence>
<keyword evidence="5" id="KW-0949">S-adenosyl-L-methionine</keyword>
<organism evidence="9 10">
    <name type="scientific">Piloderma croceum (strain F 1598)</name>
    <dbReference type="NCBI Taxonomy" id="765440"/>
    <lineage>
        <taxon>Eukaryota</taxon>
        <taxon>Fungi</taxon>
        <taxon>Dikarya</taxon>
        <taxon>Basidiomycota</taxon>
        <taxon>Agaricomycotina</taxon>
        <taxon>Agaricomycetes</taxon>
        <taxon>Agaricomycetidae</taxon>
        <taxon>Atheliales</taxon>
        <taxon>Atheliaceae</taxon>
        <taxon>Piloderma</taxon>
    </lineage>
</organism>